<dbReference type="GO" id="GO:0046917">
    <property type="term" value="F:triphosphoribosyl-dephospho-CoA synthase activity"/>
    <property type="evidence" value="ECO:0007669"/>
    <property type="project" value="UniProtKB-EC"/>
</dbReference>
<dbReference type="Gene3D" id="1.10.4200.10">
    <property type="entry name" value="Triphosphoribosyl-dephospho-CoA protein"/>
    <property type="match status" value="2"/>
</dbReference>
<dbReference type="PANTHER" id="PTHR30201:SF2">
    <property type="entry name" value="2-(5''-TRIPHOSPHORIBOSYL)-3'-DEPHOSPHOCOENZYME-A SYNTHASE"/>
    <property type="match status" value="1"/>
</dbReference>
<dbReference type="GO" id="GO:0016757">
    <property type="term" value="F:glycosyltransferase activity"/>
    <property type="evidence" value="ECO:0007669"/>
    <property type="project" value="UniProtKB-KW"/>
</dbReference>
<dbReference type="NCBIfam" id="TIGR03132">
    <property type="entry name" value="malonate_mdcB"/>
    <property type="match status" value="1"/>
</dbReference>
<evidence type="ECO:0000256" key="4">
    <source>
        <dbReference type="ARBA" id="ARBA00022840"/>
    </source>
</evidence>
<evidence type="ECO:0000256" key="3">
    <source>
        <dbReference type="ARBA" id="ARBA00022741"/>
    </source>
</evidence>
<dbReference type="Pfam" id="PF01874">
    <property type="entry name" value="CitG"/>
    <property type="match status" value="1"/>
</dbReference>
<evidence type="ECO:0000313" key="6">
    <source>
        <dbReference type="EMBL" id="NHZ32741.1"/>
    </source>
</evidence>
<comment type="similarity">
    <text evidence="5">Belongs to the CitG/MdcB family.</text>
</comment>
<dbReference type="EC" id="2.4.2.52" evidence="5"/>
<keyword evidence="7" id="KW-1185">Reference proteome</keyword>
<dbReference type="EMBL" id="VUYU01000002">
    <property type="protein sequence ID" value="NHZ32741.1"/>
    <property type="molecule type" value="Genomic_DNA"/>
</dbReference>
<comment type="caution">
    <text evidence="6">The sequence shown here is derived from an EMBL/GenBank/DDBJ whole genome shotgun (WGS) entry which is preliminary data.</text>
</comment>
<proteinExistence type="inferred from homology"/>
<dbReference type="Proteomes" id="UP000785613">
    <property type="component" value="Unassembled WGS sequence"/>
</dbReference>
<comment type="catalytic activity">
    <reaction evidence="1 5">
        <text>3'-dephospho-CoA + ATP = 2'-(5''-triphospho-alpha-D-ribosyl)-3'-dephospho-CoA + adenine</text>
        <dbReference type="Rhea" id="RHEA:15117"/>
        <dbReference type="ChEBI" id="CHEBI:16708"/>
        <dbReference type="ChEBI" id="CHEBI:30616"/>
        <dbReference type="ChEBI" id="CHEBI:57328"/>
        <dbReference type="ChEBI" id="CHEBI:61378"/>
        <dbReference type="EC" id="2.4.2.52"/>
    </reaction>
</comment>
<evidence type="ECO:0000256" key="2">
    <source>
        <dbReference type="ARBA" id="ARBA00022679"/>
    </source>
</evidence>
<evidence type="ECO:0000256" key="1">
    <source>
        <dbReference type="ARBA" id="ARBA00001210"/>
    </source>
</evidence>
<keyword evidence="2 5" id="KW-0808">Transferase</keyword>
<organism evidence="6 7">
    <name type="scientific">Massilia rubra</name>
    <dbReference type="NCBI Taxonomy" id="2607910"/>
    <lineage>
        <taxon>Bacteria</taxon>
        <taxon>Pseudomonadati</taxon>
        <taxon>Pseudomonadota</taxon>
        <taxon>Betaproteobacteria</taxon>
        <taxon>Burkholderiales</taxon>
        <taxon>Oxalobacteraceae</taxon>
        <taxon>Telluria group</taxon>
        <taxon>Massilia</taxon>
    </lineage>
</organism>
<keyword evidence="3 5" id="KW-0547">Nucleotide-binding</keyword>
<dbReference type="PANTHER" id="PTHR30201">
    <property type="entry name" value="TRIPHOSPHORIBOSYL-DEPHOSPHO-COA SYNTHASE"/>
    <property type="match status" value="1"/>
</dbReference>
<dbReference type="HAMAP" id="MF_01883">
    <property type="entry name" value="MdcB"/>
    <property type="match status" value="1"/>
</dbReference>
<comment type="function">
    <text evidence="5">Involved in the formation of 2-(5''-phosphoribosyl)-3'-dephosphocoenzyme-A, the prosthetic group of the acyl-carrier protein of the malonate decarboxylase.</text>
</comment>
<name>A0ABX0LD05_9BURK</name>
<protein>
    <recommendedName>
        <fullName evidence="5">Probable 2-(5''-triphosphoribosyl)-3'-dephosphocoenzyme-A synthase</fullName>
        <shortName evidence="5">2-(5''-triphosphoribosyl)-3'-dephospho-CoA synthase</shortName>
        <ecNumber evidence="5">2.4.2.52</ecNumber>
    </recommendedName>
</protein>
<dbReference type="InterPro" id="IPR017555">
    <property type="entry name" value="TriPribosyl-deP-CoA_syn"/>
</dbReference>
<dbReference type="InterPro" id="IPR002736">
    <property type="entry name" value="CitG"/>
</dbReference>
<sequence>MMDTSLLVDTRRLTRHVARLAIASLYAELALYPKPGLVSMVDNGSHTDMNAATFMRSLFSLRHYFRHICRAGSDGAPFATLKRLGIDAEQSMLRATGGVNTHRGAIFSLGLLCAAAGRAYAHGADLTAAALQAHLLAGWGKELGGHTTAIHQLTNGLAAAAKHGAKGARHEAASGLPSVFRTGLGALRRTLREGRNLEHARIDALFALMTHVSDTNVVHRGGPQGAAFVRIQASAFRHAGGTASSGWQAHALAIHHAFVERNLSPGGAADLLAASCFVHALTVEHER</sequence>
<dbReference type="RefSeq" id="WP_167221778.1">
    <property type="nucleotide sequence ID" value="NZ_VUYU01000002.1"/>
</dbReference>
<keyword evidence="6" id="KW-0328">Glycosyltransferase</keyword>
<accession>A0ABX0LD05</accession>
<gene>
    <name evidence="5 6" type="primary">mdcB</name>
    <name evidence="6" type="ORF">F0185_03935</name>
</gene>
<reference evidence="6 7" key="1">
    <citation type="submission" date="2019-09" db="EMBL/GenBank/DDBJ databases">
        <title>Taxonomy of Antarctic Massilia spp.: description of Massilia rubra sp. nov., Massilia aquatica sp. nov., Massilia mucilaginosa sp. nov., Massilia frigida sp. nov. isolated from streams, lakes and regoliths.</title>
        <authorList>
            <person name="Holochova P."/>
            <person name="Sedlacek I."/>
            <person name="Kralova S."/>
            <person name="Maslanova I."/>
            <person name="Busse H.-J."/>
            <person name="Stankova E."/>
            <person name="Vrbovska V."/>
            <person name="Kovarovic V."/>
            <person name="Bartak M."/>
            <person name="Svec P."/>
            <person name="Pantucek R."/>
        </authorList>
    </citation>
    <scope>NUCLEOTIDE SEQUENCE [LARGE SCALE GENOMIC DNA]</scope>
    <source>
        <strain evidence="6 7">CCM 8692</strain>
    </source>
</reference>
<evidence type="ECO:0000313" key="7">
    <source>
        <dbReference type="Proteomes" id="UP000785613"/>
    </source>
</evidence>
<evidence type="ECO:0000256" key="5">
    <source>
        <dbReference type="HAMAP-Rule" id="MF_01883"/>
    </source>
</evidence>
<keyword evidence="4 5" id="KW-0067">ATP-binding</keyword>